<keyword evidence="7" id="KW-1185">Reference proteome</keyword>
<reference evidence="6 7" key="1">
    <citation type="submission" date="2016-01" db="EMBL/GenBank/DDBJ databases">
        <title>The draft genome sequence of Aquimarina sp. RZW4-3-2.</title>
        <authorList>
            <person name="Wang Y."/>
        </authorList>
    </citation>
    <scope>NUCLEOTIDE SEQUENCE [LARGE SCALE GENOMIC DNA]</scope>
    <source>
        <strain evidence="6 7">RZW4-3-2</strain>
    </source>
</reference>
<dbReference type="CDD" id="cd10551">
    <property type="entry name" value="PsrB"/>
    <property type="match status" value="1"/>
</dbReference>
<dbReference type="InterPro" id="IPR017900">
    <property type="entry name" value="4Fe4S_Fe_S_CS"/>
</dbReference>
<dbReference type="Proteomes" id="UP000076715">
    <property type="component" value="Unassembled WGS sequence"/>
</dbReference>
<dbReference type="InterPro" id="IPR050954">
    <property type="entry name" value="ET_IronSulfur_Cluster-Binding"/>
</dbReference>
<protein>
    <submittedName>
        <fullName evidence="6">Molybdopterin oxidoreductase</fullName>
    </submittedName>
</protein>
<dbReference type="RefSeq" id="WP_066314296.1">
    <property type="nucleotide sequence ID" value="NZ_LQRT01000013.1"/>
</dbReference>
<name>A0A163ALB1_9FLAO</name>
<comment type="caution">
    <text evidence="6">The sequence shown here is derived from an EMBL/GenBank/DDBJ whole genome shotgun (WGS) entry which is preliminary data.</text>
</comment>
<evidence type="ECO:0000256" key="2">
    <source>
        <dbReference type="ARBA" id="ARBA00022723"/>
    </source>
</evidence>
<dbReference type="PROSITE" id="PS51257">
    <property type="entry name" value="PROKAR_LIPOPROTEIN"/>
    <property type="match status" value="1"/>
</dbReference>
<sequence>MSGIGKYFKLNMNSATRQTTGGACSCGNTSGGCGSHSADTSEPAPIKSSCGCGSDSGGCESYNKPEMGDQEFFEAAVDASIGQETKKDGFDQVFEVKMDRRTAFRKLTASLMIGAGAVSTSCSVTSGEESKEKAQIDWEEQFKGNYKLMTDEERNATVNRLVRSYELRKKENITMKSTDALKDVLFGYAFNISKCQGYMDCVNACVEENNQDRNSQMQYIRIHEMKDGEGFKFNEADDNYYHEVPAEGHFYMGTQCFHCDNPPCVDVCPVQATWREDDGLVVIDYDWCVGCRYCMAACPYDGRRFNWSTPEVPEEEINKNQHYLGNRMRKKGVMEKCTFCVQRSRSGKDPACVEACPTGARIFGNLLDPNSTIRWVLANKKVFRLKEDLGTEPKFWYFMD</sequence>
<dbReference type="STRING" id="1642818.AWE51_06670"/>
<dbReference type="AlphaFoldDB" id="A0A163ALB1"/>
<gene>
    <name evidence="6" type="ORF">AWE51_06670</name>
</gene>
<dbReference type="EMBL" id="LQRT01000013">
    <property type="protein sequence ID" value="KZS40627.1"/>
    <property type="molecule type" value="Genomic_DNA"/>
</dbReference>
<dbReference type="Pfam" id="PF13247">
    <property type="entry name" value="Fer4_11"/>
    <property type="match status" value="2"/>
</dbReference>
<evidence type="ECO:0000256" key="4">
    <source>
        <dbReference type="ARBA" id="ARBA00023014"/>
    </source>
</evidence>
<feature type="domain" description="4Fe-4S ferredoxin-type" evidence="5">
    <location>
        <begin position="279"/>
        <end position="308"/>
    </location>
</feature>
<dbReference type="SUPFAM" id="SSF54862">
    <property type="entry name" value="4Fe-4S ferredoxins"/>
    <property type="match status" value="1"/>
</dbReference>
<keyword evidence="2" id="KW-0479">Metal-binding</keyword>
<dbReference type="GO" id="GO:0046872">
    <property type="term" value="F:metal ion binding"/>
    <property type="evidence" value="ECO:0007669"/>
    <property type="project" value="UniProtKB-KW"/>
</dbReference>
<evidence type="ECO:0000259" key="5">
    <source>
        <dbReference type="PROSITE" id="PS51379"/>
    </source>
</evidence>
<evidence type="ECO:0000313" key="6">
    <source>
        <dbReference type="EMBL" id="KZS40627.1"/>
    </source>
</evidence>
<dbReference type="Gene3D" id="3.30.70.20">
    <property type="match status" value="2"/>
</dbReference>
<evidence type="ECO:0000313" key="7">
    <source>
        <dbReference type="Proteomes" id="UP000076715"/>
    </source>
</evidence>
<evidence type="ECO:0000256" key="3">
    <source>
        <dbReference type="ARBA" id="ARBA00023004"/>
    </source>
</evidence>
<evidence type="ECO:0000256" key="1">
    <source>
        <dbReference type="ARBA" id="ARBA00022485"/>
    </source>
</evidence>
<dbReference type="PROSITE" id="PS51379">
    <property type="entry name" value="4FE4S_FER_2"/>
    <property type="match status" value="1"/>
</dbReference>
<dbReference type="InterPro" id="IPR017896">
    <property type="entry name" value="4Fe4S_Fe-S-bd"/>
</dbReference>
<dbReference type="PROSITE" id="PS00198">
    <property type="entry name" value="4FE4S_FER_1"/>
    <property type="match status" value="1"/>
</dbReference>
<dbReference type="PANTHER" id="PTHR43177:SF3">
    <property type="entry name" value="PROTEIN NRFC HOMOLOG"/>
    <property type="match status" value="1"/>
</dbReference>
<proteinExistence type="predicted"/>
<keyword evidence="1" id="KW-0004">4Fe-4S</keyword>
<dbReference type="GO" id="GO:0051539">
    <property type="term" value="F:4 iron, 4 sulfur cluster binding"/>
    <property type="evidence" value="ECO:0007669"/>
    <property type="project" value="UniProtKB-KW"/>
</dbReference>
<dbReference type="PANTHER" id="PTHR43177">
    <property type="entry name" value="PROTEIN NRFC"/>
    <property type="match status" value="1"/>
</dbReference>
<keyword evidence="4" id="KW-0411">Iron-sulfur</keyword>
<keyword evidence="3" id="KW-0408">Iron</keyword>
<accession>A0A163ALB1</accession>
<organism evidence="6 7">
    <name type="scientific">Aquimarina aggregata</name>
    <dbReference type="NCBI Taxonomy" id="1642818"/>
    <lineage>
        <taxon>Bacteria</taxon>
        <taxon>Pseudomonadati</taxon>
        <taxon>Bacteroidota</taxon>
        <taxon>Flavobacteriia</taxon>
        <taxon>Flavobacteriales</taxon>
        <taxon>Flavobacteriaceae</taxon>
        <taxon>Aquimarina</taxon>
    </lineage>
</organism>